<keyword evidence="3" id="KW-0378">Hydrolase</keyword>
<evidence type="ECO:0000259" key="2">
    <source>
        <dbReference type="Pfam" id="PF18271"/>
    </source>
</evidence>
<sequence length="164" mass="17475">LKWHISSQPQLSVDLTANTWYNFAYDIDFSGSTVALWYLTGFSTLTQVVGPKVAIRSTNSADFHIGVLRLPNGGTSAAAEDFFWSGIYVKKAPITSVTGPNPGARGSASPPVSSISATTVGTTSVPTTTVSTSTTMTKGSTRDRLSDHSFCFSDHSDQIWSMVS</sequence>
<dbReference type="HOGENOM" id="CLU_1620114_0_0_1"/>
<name>A0A0C9V5R6_SPHS4</name>
<dbReference type="PANTHER" id="PTHR34612:SF6">
    <property type="entry name" value="GLYCOSIDE HYDROLASE 131 CATALYTIC N-TERMINAL DOMAIN-CONTAINING PROTEIN"/>
    <property type="match status" value="1"/>
</dbReference>
<proteinExistence type="predicted"/>
<reference evidence="3 4" key="1">
    <citation type="submission" date="2014-06" db="EMBL/GenBank/DDBJ databases">
        <title>Evolutionary Origins and Diversification of the Mycorrhizal Mutualists.</title>
        <authorList>
            <consortium name="DOE Joint Genome Institute"/>
            <consortium name="Mycorrhizal Genomics Consortium"/>
            <person name="Kohler A."/>
            <person name="Kuo A."/>
            <person name="Nagy L.G."/>
            <person name="Floudas D."/>
            <person name="Copeland A."/>
            <person name="Barry K.W."/>
            <person name="Cichocki N."/>
            <person name="Veneault-Fourrey C."/>
            <person name="LaButti K."/>
            <person name="Lindquist E.A."/>
            <person name="Lipzen A."/>
            <person name="Lundell T."/>
            <person name="Morin E."/>
            <person name="Murat C."/>
            <person name="Riley R."/>
            <person name="Ohm R."/>
            <person name="Sun H."/>
            <person name="Tunlid A."/>
            <person name="Henrissat B."/>
            <person name="Grigoriev I.V."/>
            <person name="Hibbett D.S."/>
            <person name="Martin F."/>
        </authorList>
    </citation>
    <scope>NUCLEOTIDE SEQUENCE [LARGE SCALE GENOMIC DNA]</scope>
    <source>
        <strain evidence="3 4">SS14</strain>
    </source>
</reference>
<dbReference type="Pfam" id="PF18271">
    <property type="entry name" value="GH131_N"/>
    <property type="match status" value="1"/>
</dbReference>
<evidence type="ECO:0000313" key="3">
    <source>
        <dbReference type="EMBL" id="KIJ32746.1"/>
    </source>
</evidence>
<dbReference type="AlphaFoldDB" id="A0A0C9V5R6"/>
<keyword evidence="4" id="KW-1185">Reference proteome</keyword>
<feature type="domain" description="Glycoside hydrolase 131 catalytic N-terminal" evidence="2">
    <location>
        <begin position="6"/>
        <end position="92"/>
    </location>
</feature>
<dbReference type="EMBL" id="KN837222">
    <property type="protein sequence ID" value="KIJ32746.1"/>
    <property type="molecule type" value="Genomic_DNA"/>
</dbReference>
<accession>A0A0C9V5R6</accession>
<dbReference type="OrthoDB" id="120072at2759"/>
<dbReference type="InterPro" id="IPR041524">
    <property type="entry name" value="GH131_N"/>
</dbReference>
<dbReference type="PANTHER" id="PTHR34612">
    <property type="entry name" value="GH131_N DOMAIN-CONTAINING PROTEIN"/>
    <property type="match status" value="1"/>
</dbReference>
<feature type="region of interest" description="Disordered" evidence="1">
    <location>
        <begin position="99"/>
        <end position="143"/>
    </location>
</feature>
<feature type="non-terminal residue" evidence="3">
    <location>
        <position position="164"/>
    </location>
</feature>
<gene>
    <name evidence="3" type="ORF">M422DRAFT_184060</name>
</gene>
<dbReference type="Gene3D" id="2.60.120.1160">
    <property type="match status" value="1"/>
</dbReference>
<evidence type="ECO:0000313" key="4">
    <source>
        <dbReference type="Proteomes" id="UP000054279"/>
    </source>
</evidence>
<protein>
    <submittedName>
        <fullName evidence="3">Glycoside hydrolase family 131 protein</fullName>
    </submittedName>
</protein>
<organism evidence="3 4">
    <name type="scientific">Sphaerobolus stellatus (strain SS14)</name>
    <dbReference type="NCBI Taxonomy" id="990650"/>
    <lineage>
        <taxon>Eukaryota</taxon>
        <taxon>Fungi</taxon>
        <taxon>Dikarya</taxon>
        <taxon>Basidiomycota</taxon>
        <taxon>Agaricomycotina</taxon>
        <taxon>Agaricomycetes</taxon>
        <taxon>Phallomycetidae</taxon>
        <taxon>Geastrales</taxon>
        <taxon>Sphaerobolaceae</taxon>
        <taxon>Sphaerobolus</taxon>
    </lineage>
</organism>
<feature type="compositionally biased region" description="Low complexity" evidence="1">
    <location>
        <begin position="118"/>
        <end position="139"/>
    </location>
</feature>
<dbReference type="Proteomes" id="UP000054279">
    <property type="component" value="Unassembled WGS sequence"/>
</dbReference>
<dbReference type="GO" id="GO:0016787">
    <property type="term" value="F:hydrolase activity"/>
    <property type="evidence" value="ECO:0007669"/>
    <property type="project" value="UniProtKB-KW"/>
</dbReference>
<evidence type="ECO:0000256" key="1">
    <source>
        <dbReference type="SAM" id="MobiDB-lite"/>
    </source>
</evidence>